<feature type="region of interest" description="Disordered" evidence="4">
    <location>
        <begin position="197"/>
        <end position="227"/>
    </location>
</feature>
<dbReference type="InterPro" id="IPR022233">
    <property type="entry name" value="TRAPPC10/Trs130_C"/>
</dbReference>
<feature type="compositionally biased region" description="Polar residues" evidence="4">
    <location>
        <begin position="608"/>
        <end position="617"/>
    </location>
</feature>
<evidence type="ECO:0000256" key="2">
    <source>
        <dbReference type="ARBA" id="ARBA00022448"/>
    </source>
</evidence>
<organism evidence="8 9">
    <name type="scientific">Lophiotrema nucula</name>
    <dbReference type="NCBI Taxonomy" id="690887"/>
    <lineage>
        <taxon>Eukaryota</taxon>
        <taxon>Fungi</taxon>
        <taxon>Dikarya</taxon>
        <taxon>Ascomycota</taxon>
        <taxon>Pezizomycotina</taxon>
        <taxon>Dothideomycetes</taxon>
        <taxon>Pleosporomycetidae</taxon>
        <taxon>Pleosporales</taxon>
        <taxon>Lophiotremataceae</taxon>
        <taxon>Lophiotrema</taxon>
    </lineage>
</organism>
<reference evidence="8" key="1">
    <citation type="journal article" date="2020" name="Stud. Mycol.">
        <title>101 Dothideomycetes genomes: a test case for predicting lifestyles and emergence of pathogens.</title>
        <authorList>
            <person name="Haridas S."/>
            <person name="Albert R."/>
            <person name="Binder M."/>
            <person name="Bloem J."/>
            <person name="Labutti K."/>
            <person name="Salamov A."/>
            <person name="Andreopoulos B."/>
            <person name="Baker S."/>
            <person name="Barry K."/>
            <person name="Bills G."/>
            <person name="Bluhm B."/>
            <person name="Cannon C."/>
            <person name="Castanera R."/>
            <person name="Culley D."/>
            <person name="Daum C."/>
            <person name="Ezra D."/>
            <person name="Gonzalez J."/>
            <person name="Henrissat B."/>
            <person name="Kuo A."/>
            <person name="Liang C."/>
            <person name="Lipzen A."/>
            <person name="Lutzoni F."/>
            <person name="Magnuson J."/>
            <person name="Mondo S."/>
            <person name="Nolan M."/>
            <person name="Ohm R."/>
            <person name="Pangilinan J."/>
            <person name="Park H.-J."/>
            <person name="Ramirez L."/>
            <person name="Alfaro M."/>
            <person name="Sun H."/>
            <person name="Tritt A."/>
            <person name="Yoshinaga Y."/>
            <person name="Zwiers L.-H."/>
            <person name="Turgeon B."/>
            <person name="Goodwin S."/>
            <person name="Spatafora J."/>
            <person name="Crous P."/>
            <person name="Grigoriev I."/>
        </authorList>
    </citation>
    <scope>NUCLEOTIDE SEQUENCE</scope>
    <source>
        <strain evidence="8">CBS 627.86</strain>
    </source>
</reference>
<gene>
    <name evidence="8" type="ORF">BDV96DRAFT_515862</name>
</gene>
<name>A0A6A5ZHK2_9PLEO</name>
<feature type="domain" description="DUF7077" evidence="7">
    <location>
        <begin position="1036"/>
        <end position="1156"/>
    </location>
</feature>
<evidence type="ECO:0000313" key="9">
    <source>
        <dbReference type="Proteomes" id="UP000799770"/>
    </source>
</evidence>
<evidence type="ECO:0000259" key="6">
    <source>
        <dbReference type="Pfam" id="PF23036"/>
    </source>
</evidence>
<dbReference type="EMBL" id="ML977316">
    <property type="protein sequence ID" value="KAF2118959.1"/>
    <property type="molecule type" value="Genomic_DNA"/>
</dbReference>
<dbReference type="OrthoDB" id="10256906at2759"/>
<dbReference type="InterPro" id="IPR055505">
    <property type="entry name" value="DUF7077"/>
</dbReference>
<feature type="domain" description="TRAPPC10/Trs130 N-terminal" evidence="6">
    <location>
        <begin position="127"/>
        <end position="256"/>
    </location>
</feature>
<feature type="region of interest" description="Disordered" evidence="4">
    <location>
        <begin position="607"/>
        <end position="630"/>
    </location>
</feature>
<evidence type="ECO:0000313" key="8">
    <source>
        <dbReference type="EMBL" id="KAF2118959.1"/>
    </source>
</evidence>
<feature type="compositionally biased region" description="Basic and acidic residues" evidence="4">
    <location>
        <begin position="406"/>
        <end position="418"/>
    </location>
</feature>
<feature type="compositionally biased region" description="Low complexity" evidence="4">
    <location>
        <begin position="105"/>
        <end position="117"/>
    </location>
</feature>
<dbReference type="InterPro" id="IPR045126">
    <property type="entry name" value="TRAPPC10/Trs130"/>
</dbReference>
<feature type="region of interest" description="Disordered" evidence="4">
    <location>
        <begin position="1503"/>
        <end position="1525"/>
    </location>
</feature>
<dbReference type="Pfam" id="PF12584">
    <property type="entry name" value="TRAPPC10"/>
    <property type="match status" value="1"/>
</dbReference>
<evidence type="ECO:0000256" key="4">
    <source>
        <dbReference type="SAM" id="MobiDB-lite"/>
    </source>
</evidence>
<feature type="domain" description="TRAPPC10/Trs130 N-terminal" evidence="6">
    <location>
        <begin position="281"/>
        <end position="460"/>
    </location>
</feature>
<dbReference type="GO" id="GO:1990071">
    <property type="term" value="C:TRAPPII protein complex"/>
    <property type="evidence" value="ECO:0007669"/>
    <property type="project" value="InterPro"/>
</dbReference>
<feature type="compositionally biased region" description="Acidic residues" evidence="4">
    <location>
        <begin position="706"/>
        <end position="720"/>
    </location>
</feature>
<keyword evidence="2" id="KW-0813">Transport</keyword>
<dbReference type="Pfam" id="PF23036">
    <property type="entry name" value="TRAPPC10_1st"/>
    <property type="match status" value="2"/>
</dbReference>
<dbReference type="GO" id="GO:0006891">
    <property type="term" value="P:intra-Golgi vesicle-mediated transport"/>
    <property type="evidence" value="ECO:0007669"/>
    <property type="project" value="TreeGrafter"/>
</dbReference>
<evidence type="ECO:0000259" key="5">
    <source>
        <dbReference type="Pfam" id="PF12584"/>
    </source>
</evidence>
<accession>A0A6A5ZHK2</accession>
<feature type="region of interest" description="Disordered" evidence="4">
    <location>
        <begin position="399"/>
        <end position="420"/>
    </location>
</feature>
<keyword evidence="3" id="KW-0333">Golgi apparatus</keyword>
<dbReference type="GO" id="GO:0005829">
    <property type="term" value="C:cytosol"/>
    <property type="evidence" value="ECO:0007669"/>
    <property type="project" value="GOC"/>
</dbReference>
<feature type="region of interest" description="Disordered" evidence="4">
    <location>
        <begin position="93"/>
        <end position="131"/>
    </location>
</feature>
<evidence type="ECO:0000256" key="1">
    <source>
        <dbReference type="ARBA" id="ARBA00004555"/>
    </source>
</evidence>
<dbReference type="InterPro" id="IPR056913">
    <property type="entry name" value="TRAPPC10/Trs130_N"/>
</dbReference>
<feature type="domain" description="TRAPPC10/Trs130 C-terminal" evidence="5">
    <location>
        <begin position="1379"/>
        <end position="1543"/>
    </location>
</feature>
<proteinExistence type="predicted"/>
<feature type="region of interest" description="Disordered" evidence="4">
    <location>
        <begin position="706"/>
        <end position="728"/>
    </location>
</feature>
<dbReference type="GO" id="GO:0034498">
    <property type="term" value="P:early endosome to Golgi transport"/>
    <property type="evidence" value="ECO:0007669"/>
    <property type="project" value="TreeGrafter"/>
</dbReference>
<protein>
    <submittedName>
        <fullName evidence="8">TMEM1 family protein-like protein</fullName>
    </submittedName>
</protein>
<dbReference type="Proteomes" id="UP000799770">
    <property type="component" value="Unassembled WGS sequence"/>
</dbReference>
<sequence length="1571" mass="174609">MNTVGNGAPGLGAAEDVSRQTHSYAGVMDGSSSSKVTVEYHDPSGLFPLVHEQLAARFPLRNLHWKSPNRPLRSIDSLHVDLVPSKDSVHIAGVTSPGLVPPEGPSGASSPAPTSTEIIRPPAKERRHQIPGLRQTPYLKIYLLRCDDSDTYKSAARKQLREWVKTNTPPSQSSSSSSTQENHDAFEWMILHVVIPDTSAASQPRGSTTSSTTTGEKEKSNSTSRWARGTSTILEKIRADFNVSSKSAPDRVAQIRLQKDAVPPHMLPTAGSVTSPPLTESPQEQERVWNEIIAKFKTLILTTFGLRVSQYEEDLREKESQRALPGWNFCTFFILKEGLARGFESVGLVEDALLGYDELSIGLDTIVRDQASDGSQTQGGIILSYSDDLYEKTSKLLKRSQSGNGARKEPQPQIHDAKPINSQKKNYRDLILSNNISAFDFRCYIFARQMTLLLRLGNARSARSDLAAKLQPRPNARMMQRSVDDVAVGTKSSPSTNDTEDLLSLAELCSRALNFITFAGRLLRDDLLNGAKEHELEFPNPLIENLVRSWIYAAIQQIIDETATSSLPISKTLKDAASGSSGKMLSFGSHVEEQKLSFAEPKTMIHPSRSSSLNYGRSASAEPPYAAPTTSGQVVYENGQYQDRPTLGHESALPKAKSGVQELAGTRAQLYIVQRRILESAGKALGWTIGWAAVLLSVRENEQLSEVDLDGTGSGEDEEPTKDKPPALSPTLGLSAAALVDAVSSLDQFRQFYEVLSDLIVKHYRAAGQSKSEESVLGDLAALKFELGDFAAAAMYFGRRENMYVDHRWNFVEATMLRMHSQCLKKLNRKDEYVRTLLDLLAKSTASRKSLRTKSPRISLSESSTVWFNDDNVNTTGLFTELITFSEQLPKDRTVPMTKYFDDIHIEPYVRHFDNKDGFQLRLQFRHVLEDEIEIRQAKVHLVSADPAQGKEIWLETSEPLHLKKGLYRTWLHSNINTTGPYMVDRILLEANRIIFLHEPFIKAEAITPLGITTSVSAASLKAAKKARILCFPRMEALQTRLYLSHYIHIDRRRSVDIELLSGWNEIKRAEVRLRAASAGLRLRTGDATATSGEIKIQDTPSPGVFSIVDMSADSNATFQIPYELETILPELTIKVEVEYFTENGQFQYHSSFTIPIELPLDVNVHDHFKNDSLYSKFNIKTSSNMPLEILDVGLDGSEEFDVFGPRRAQKSIMVFPKQPVSVTYKITKKSASLAMRRKSQAPSGGSLALSVEYRCMNEDILERVRELFASAVENSPVHRLARLLIATFADRLEHRVLPHQFEKIALLDKVDLGSFDDIGWSDCIDSLPHIIREDTQTWLRKWHEAHRAIILPSTPDLKLPIPGTAPPSSRPPRQIVITVSIPQTHILHTASLTLKPSEHSSLSASTTIAVAGQPVMTELSIKHTRRWGSPDTFIKAAGLSSPEDAIEFVYSIEANPEYWLVAGQRRAHFTAKEDEQRTFPILLVPLNPGYILLPNVEIRARIPPKPEQQRQGGGTGGDDDVEGEQLNCETDYLSNGECIMVVPDMRSATVGIGDMGRAGSTIWLESESRV</sequence>
<dbReference type="Pfam" id="PF24965">
    <property type="entry name" value="TRS130_4HB"/>
    <property type="match status" value="1"/>
</dbReference>
<evidence type="ECO:0000259" key="7">
    <source>
        <dbReference type="Pfam" id="PF23274"/>
    </source>
</evidence>
<comment type="subcellular location">
    <subcellularLocation>
        <location evidence="1">Golgi apparatus</location>
    </subcellularLocation>
</comment>
<keyword evidence="9" id="KW-1185">Reference proteome</keyword>
<evidence type="ECO:0000256" key="3">
    <source>
        <dbReference type="ARBA" id="ARBA00023034"/>
    </source>
</evidence>
<dbReference type="PANTHER" id="PTHR13251:SF3">
    <property type="entry name" value="TRAFFICKING PROTEIN PARTICLE COMPLEX SUBUNIT 10"/>
    <property type="match status" value="1"/>
</dbReference>
<dbReference type="PANTHER" id="PTHR13251">
    <property type="entry name" value="EPILEPSY HOLOPROSENCEPHALY CANDIDATE 1/TMEM1"/>
    <property type="match status" value="1"/>
</dbReference>
<dbReference type="Pfam" id="PF23274">
    <property type="entry name" value="DUF7077"/>
    <property type="match status" value="1"/>
</dbReference>